<organism evidence="1 2">
    <name type="scientific">Aquiflexum balticum DSM 16537</name>
    <dbReference type="NCBI Taxonomy" id="758820"/>
    <lineage>
        <taxon>Bacteria</taxon>
        <taxon>Pseudomonadati</taxon>
        <taxon>Bacteroidota</taxon>
        <taxon>Cytophagia</taxon>
        <taxon>Cytophagales</taxon>
        <taxon>Cyclobacteriaceae</taxon>
        <taxon>Aquiflexum</taxon>
    </lineage>
</organism>
<gene>
    <name evidence="1" type="ORF">SAMN00777080_2627</name>
</gene>
<dbReference type="AlphaFoldDB" id="A0A1W2H5U9"/>
<dbReference type="Proteomes" id="UP000192333">
    <property type="component" value="Chromosome I"/>
</dbReference>
<protein>
    <submittedName>
        <fullName evidence="1">Uncharacterized protein</fullName>
    </submittedName>
</protein>
<evidence type="ECO:0000313" key="2">
    <source>
        <dbReference type="Proteomes" id="UP000192333"/>
    </source>
</evidence>
<proteinExistence type="predicted"/>
<sequence length="137" mass="15204">MVTILFVSLVSSGFSKDFEGRTFLIIFNKSELKANKTSTSYIELSLNNIFSTRSYSGNSDAAIIVKVPYENIDACQLADFFIRINADKVSSLGEIAYQIIDLDESKSTYQFLLNTLEAKTVDKNKKSGKPLKATPTP</sequence>
<dbReference type="OrthoDB" id="826810at2"/>
<keyword evidence="2" id="KW-1185">Reference proteome</keyword>
<name>A0A1W2H5U9_9BACT</name>
<dbReference type="STRING" id="758820.SAMN00777080_2627"/>
<dbReference type="EMBL" id="LT838813">
    <property type="protein sequence ID" value="SMD44012.1"/>
    <property type="molecule type" value="Genomic_DNA"/>
</dbReference>
<evidence type="ECO:0000313" key="1">
    <source>
        <dbReference type="EMBL" id="SMD44012.1"/>
    </source>
</evidence>
<reference evidence="2" key="1">
    <citation type="submission" date="2017-04" db="EMBL/GenBank/DDBJ databases">
        <authorList>
            <person name="Varghese N."/>
            <person name="Submissions S."/>
        </authorList>
    </citation>
    <scope>NUCLEOTIDE SEQUENCE [LARGE SCALE GENOMIC DNA]</scope>
    <source>
        <strain evidence="2">DSM 16537</strain>
    </source>
</reference>
<accession>A0A1W2H5U9</accession>